<keyword evidence="1" id="KW-0812">Transmembrane</keyword>
<organism evidence="2 3">
    <name type="scientific">Oreochromis niloticus</name>
    <name type="common">Nile tilapia</name>
    <name type="synonym">Tilapia nilotica</name>
    <dbReference type="NCBI Taxonomy" id="8128"/>
    <lineage>
        <taxon>Eukaryota</taxon>
        <taxon>Metazoa</taxon>
        <taxon>Chordata</taxon>
        <taxon>Craniata</taxon>
        <taxon>Vertebrata</taxon>
        <taxon>Euteleostomi</taxon>
        <taxon>Actinopterygii</taxon>
        <taxon>Neopterygii</taxon>
        <taxon>Teleostei</taxon>
        <taxon>Neoteleostei</taxon>
        <taxon>Acanthomorphata</taxon>
        <taxon>Ovalentaria</taxon>
        <taxon>Cichlomorphae</taxon>
        <taxon>Cichliformes</taxon>
        <taxon>Cichlidae</taxon>
        <taxon>African cichlids</taxon>
        <taxon>Pseudocrenilabrinae</taxon>
        <taxon>Oreochromini</taxon>
        <taxon>Oreochromis</taxon>
    </lineage>
</organism>
<evidence type="ECO:0000313" key="2">
    <source>
        <dbReference type="Ensembl" id="ENSONIP00000053942.1"/>
    </source>
</evidence>
<keyword evidence="3" id="KW-1185">Reference proteome</keyword>
<dbReference type="Ensembl" id="ENSONIT00000074507.1">
    <property type="protein sequence ID" value="ENSONIP00000053942.1"/>
    <property type="gene ID" value="ENSONIG00000038691.1"/>
</dbReference>
<evidence type="ECO:0000313" key="3">
    <source>
        <dbReference type="Proteomes" id="UP000005207"/>
    </source>
</evidence>
<feature type="transmembrane region" description="Helical" evidence="1">
    <location>
        <begin position="82"/>
        <end position="105"/>
    </location>
</feature>
<accession>A0A669D2B4</accession>
<proteinExistence type="predicted"/>
<feature type="transmembrane region" description="Helical" evidence="1">
    <location>
        <begin position="50"/>
        <end position="70"/>
    </location>
</feature>
<keyword evidence="1" id="KW-0472">Membrane</keyword>
<dbReference type="GeneTree" id="ENSGT00990000210502"/>
<protein>
    <recommendedName>
        <fullName evidence="4">ATP-binding cassette, sub-family B (MDR/TAP), member 9</fullName>
    </recommendedName>
</protein>
<feature type="transmembrane region" description="Helical" evidence="1">
    <location>
        <begin position="117"/>
        <end position="139"/>
    </location>
</feature>
<dbReference type="OMA" id="PDVCEIK"/>
<dbReference type="InParanoid" id="A0A669D2B4"/>
<evidence type="ECO:0000256" key="1">
    <source>
        <dbReference type="SAM" id="Phobius"/>
    </source>
</evidence>
<dbReference type="Proteomes" id="UP000005207">
    <property type="component" value="Linkage group LG12"/>
</dbReference>
<dbReference type="AlphaFoldDB" id="A0A669D2B4"/>
<sequence length="224" mass="24642">MGINVAVGCIVSFVLLDVVNPTVHYAHGSQLSTFAEDALNFNILQSALDIWGTVLLRASLLLGASLGVTWNKMDGPQRVAKSTSLILLIYLIVITYTLAKLLMLTKVRTLSINDQPWLLSLICWTCASSLGVMLLWRWLGKDPESETRDCEDTEKLVETVGEEEQELGSERKKKEKASSSGATLGRLLSYCKKDAELLSVAVLFLIIAAVCECSQCHIIYCCLL</sequence>
<name>A0A669D2B4_ORENI</name>
<reference evidence="2" key="3">
    <citation type="submission" date="2025-09" db="UniProtKB">
        <authorList>
            <consortium name="Ensembl"/>
        </authorList>
    </citation>
    <scope>IDENTIFICATION</scope>
</reference>
<evidence type="ECO:0008006" key="4">
    <source>
        <dbReference type="Google" id="ProtNLM"/>
    </source>
</evidence>
<feature type="transmembrane region" description="Helical" evidence="1">
    <location>
        <begin position="197"/>
        <end position="220"/>
    </location>
</feature>
<keyword evidence="1" id="KW-1133">Transmembrane helix</keyword>
<reference evidence="3" key="1">
    <citation type="submission" date="2012-01" db="EMBL/GenBank/DDBJ databases">
        <title>The Genome Sequence of Oreochromis niloticus (Nile Tilapia).</title>
        <authorList>
            <consortium name="Broad Institute Genome Assembly Team"/>
            <consortium name="Broad Institute Sequencing Platform"/>
            <person name="Di Palma F."/>
            <person name="Johnson J."/>
            <person name="Lander E.S."/>
            <person name="Lindblad-Toh K."/>
        </authorList>
    </citation>
    <scope>NUCLEOTIDE SEQUENCE [LARGE SCALE GENOMIC DNA]</scope>
</reference>
<reference evidence="2" key="2">
    <citation type="submission" date="2025-08" db="UniProtKB">
        <authorList>
            <consortium name="Ensembl"/>
        </authorList>
    </citation>
    <scope>IDENTIFICATION</scope>
</reference>